<sequence length="467" mass="50175">MSTNTHLLAQEGFLAQQPSIKYFPPSFSEFDSLRQVWNTSGAGTPLAIVQPQSARDVAALIKFVKANSVPFTLRSGGHNLEGRSSVNEALQIDLRALNSVAVAPDRKSATVGGGILQGELGNRLWEEGLATPTGAVPSVGYTGWATYGGYGPFSSHWGLGVDQIIGATIVDANGEIRTADQELLQGIRGAGGLFGVIVQLTVKVYPLTGFLAGPIIFDSTDIAKTFVDFNNAYTNLLDTEGLPPQLTVQRIVFNSPHGRAFAALFVWSGSKSQIDEGKRWAERIASLAPCNVNLVGPTTIPEWFASSAHLPTGVYGSPWTHNLARIPENVAEAIGRNLARLPTDLATMFSLHQLRRGLSTEGAGSEVSSVFATREPHYMLEILGYAAVPSAQEEAEKWAAQMAVEIQEVDPENVLPTAYISLYNARRGGSPDKVLDKVYQANAEVVRALKVTFDPGNLFRLAVPAME</sequence>
<dbReference type="Gene3D" id="3.40.462.20">
    <property type="match status" value="1"/>
</dbReference>
<keyword evidence="7" id="KW-1185">Reference proteome</keyword>
<dbReference type="PANTHER" id="PTHR42973">
    <property type="entry name" value="BINDING OXIDOREDUCTASE, PUTATIVE (AFU_ORTHOLOGUE AFUA_1G17690)-RELATED"/>
    <property type="match status" value="1"/>
</dbReference>
<evidence type="ECO:0000313" key="7">
    <source>
        <dbReference type="Proteomes" id="UP000054771"/>
    </source>
</evidence>
<dbReference type="GO" id="GO:0071949">
    <property type="term" value="F:FAD binding"/>
    <property type="evidence" value="ECO:0007669"/>
    <property type="project" value="InterPro"/>
</dbReference>
<dbReference type="OrthoDB" id="363185at2759"/>
<protein>
    <recommendedName>
        <fullName evidence="5">FAD-binding PCMH-type domain-containing protein</fullName>
    </recommendedName>
</protein>
<dbReference type="STRING" id="454130.A0A0U5FYI1"/>
<gene>
    <name evidence="6" type="ORF">ASPCAL04971</name>
</gene>
<evidence type="ECO:0000256" key="4">
    <source>
        <dbReference type="ARBA" id="ARBA00023002"/>
    </source>
</evidence>
<dbReference type="Pfam" id="PF01565">
    <property type="entry name" value="FAD_binding_4"/>
    <property type="match status" value="1"/>
</dbReference>
<reference evidence="7" key="1">
    <citation type="journal article" date="2016" name="Genome Announc.">
        <title>Draft genome sequences of fungus Aspergillus calidoustus.</title>
        <authorList>
            <person name="Horn F."/>
            <person name="Linde J."/>
            <person name="Mattern D.J."/>
            <person name="Walther G."/>
            <person name="Guthke R."/>
            <person name="Scherlach K."/>
            <person name="Martin K."/>
            <person name="Brakhage A.A."/>
            <person name="Petzke L."/>
            <person name="Valiante V."/>
        </authorList>
    </citation>
    <scope>NUCLEOTIDE SEQUENCE [LARGE SCALE GENOMIC DNA]</scope>
    <source>
        <strain evidence="7">SF006504</strain>
    </source>
</reference>
<proteinExistence type="inferred from homology"/>
<dbReference type="GO" id="GO:0016491">
    <property type="term" value="F:oxidoreductase activity"/>
    <property type="evidence" value="ECO:0007669"/>
    <property type="project" value="UniProtKB-KW"/>
</dbReference>
<dbReference type="InterPro" id="IPR016167">
    <property type="entry name" value="FAD-bd_PCMH_sub1"/>
</dbReference>
<dbReference type="EMBL" id="CDMC01000004">
    <property type="protein sequence ID" value="CEL03831.1"/>
    <property type="molecule type" value="Genomic_DNA"/>
</dbReference>
<dbReference type="InterPro" id="IPR006094">
    <property type="entry name" value="Oxid_FAD_bind_N"/>
</dbReference>
<dbReference type="Proteomes" id="UP000054771">
    <property type="component" value="Unassembled WGS sequence"/>
</dbReference>
<dbReference type="InterPro" id="IPR050416">
    <property type="entry name" value="FAD-linked_Oxidoreductase"/>
</dbReference>
<dbReference type="AlphaFoldDB" id="A0A0U5FYI1"/>
<keyword evidence="4" id="KW-0560">Oxidoreductase</keyword>
<keyword evidence="2" id="KW-0285">Flavoprotein</keyword>
<dbReference type="InterPro" id="IPR016166">
    <property type="entry name" value="FAD-bd_PCMH"/>
</dbReference>
<evidence type="ECO:0000256" key="3">
    <source>
        <dbReference type="ARBA" id="ARBA00022827"/>
    </source>
</evidence>
<accession>A0A0U5FYI1</accession>
<comment type="similarity">
    <text evidence="1">Belongs to the oxygen-dependent FAD-linked oxidoreductase family.</text>
</comment>
<dbReference type="PROSITE" id="PS51387">
    <property type="entry name" value="FAD_PCMH"/>
    <property type="match status" value="1"/>
</dbReference>
<evidence type="ECO:0000256" key="2">
    <source>
        <dbReference type="ARBA" id="ARBA00022630"/>
    </source>
</evidence>
<dbReference type="OMA" id="IFSYHTL"/>
<name>A0A0U5FYI1_ASPCI</name>
<evidence type="ECO:0000313" key="6">
    <source>
        <dbReference type="EMBL" id="CEL03831.1"/>
    </source>
</evidence>
<dbReference type="SUPFAM" id="SSF56176">
    <property type="entry name" value="FAD-binding/transporter-associated domain-like"/>
    <property type="match status" value="1"/>
</dbReference>
<feature type="domain" description="FAD-binding PCMH-type" evidence="5">
    <location>
        <begin position="41"/>
        <end position="207"/>
    </location>
</feature>
<dbReference type="PANTHER" id="PTHR42973:SF7">
    <property type="entry name" value="FAD-BINDING PCMH-TYPE DOMAIN-CONTAINING PROTEIN"/>
    <property type="match status" value="1"/>
</dbReference>
<dbReference type="Gene3D" id="3.30.43.10">
    <property type="entry name" value="Uridine Diphospho-n-acetylenolpyruvylglucosamine Reductase, domain 2"/>
    <property type="match status" value="1"/>
</dbReference>
<evidence type="ECO:0000259" key="5">
    <source>
        <dbReference type="PROSITE" id="PS51387"/>
    </source>
</evidence>
<keyword evidence="3" id="KW-0274">FAD</keyword>
<dbReference type="InterPro" id="IPR036318">
    <property type="entry name" value="FAD-bd_PCMH-like_sf"/>
</dbReference>
<organism evidence="6 7">
    <name type="scientific">Aspergillus calidoustus</name>
    <dbReference type="NCBI Taxonomy" id="454130"/>
    <lineage>
        <taxon>Eukaryota</taxon>
        <taxon>Fungi</taxon>
        <taxon>Dikarya</taxon>
        <taxon>Ascomycota</taxon>
        <taxon>Pezizomycotina</taxon>
        <taxon>Eurotiomycetes</taxon>
        <taxon>Eurotiomycetidae</taxon>
        <taxon>Eurotiales</taxon>
        <taxon>Aspergillaceae</taxon>
        <taxon>Aspergillus</taxon>
        <taxon>Aspergillus subgen. Nidulantes</taxon>
    </lineage>
</organism>
<dbReference type="InterPro" id="IPR016169">
    <property type="entry name" value="FAD-bd_PCMH_sub2"/>
</dbReference>
<evidence type="ECO:0000256" key="1">
    <source>
        <dbReference type="ARBA" id="ARBA00005466"/>
    </source>
</evidence>
<dbReference type="Gene3D" id="3.30.465.10">
    <property type="match status" value="1"/>
</dbReference>